<sequence>MSKPPGMSVLLLFFTTLGFSFGFVTPLAQDHRYNVGDHVSLFVNKVGPLNNPSETYHYYDLPFCRPDQVIRRKASLGEVLNGDCLTNALYELKFRENKIGETLCQKKLKGDEVAKFRNAVSNDFYFQMYYDDLPLWGFIGKVEDENWTVNENGPKYYLFKHVQFDALYNGNQIIEIRAFSDPNHVVDITEDVDISVKFTYSILWKETSTQFENRMDKYSRASLFPTHQQIRWFSFINSFVIIVLLMGLLTMIFMRHLKNDLRKFSGGDEEEDKEVGWKYIHGDVFRYPPCMSLFCAVLGTGTQLLIQAAFLFVLALLGVLYPYNRGALCTSLVVTYTLTSVVAGYTASSFYNQFVETGWKRSVLLSGTLYLGPLFVMVSILNAVAVSYGATAALPFGTIVVILLIYTFFTIPLLGLGGVIGYRLRSEFQAPCATKRCPREIPPLAWYRKTPGQMILGGLLPFSAIILELHHLYASLWGYKIWTLPGILFIMFIILVLLTAMLSIGLTYVQLSVEDHEWWWRSLLRGGSTAIFMFGHCIYFYARSRMSGFMQFSFYFGYNACICYAVFLMLGTISFRASLMFVSGLDKESQSKDPESKESQSKSRDPESMIRFTENGGLKAMQHACMLSDIHTFVGLAAAEAENQKIIDRPPPISYFQSSRIMREEPITSMLCKPDFQIPKLSLGRIDRPGDDDGDNIDQRGGSVQVQVQVQVQMQDSVRQRLRRHWSEVGGKVLIPDKWGKEDLLKEWIDYSSFDALLAPNGIGVAREALVAAGRGASTQGLRISSSKLQSDALREAITNIVNESKEKKRNFTETIELQIGLKNYDPQKDKRFSGSVKLPHIPRPKMKVCMLGDAQHVEEAEKIGLEYMDVEGLKKLNKNKKLVKKLAKKYHAFLASEAVIKQIPRLLGPGLNKAGKYII</sequence>
<dbReference type="Pfam" id="PF00687">
    <property type="entry name" value="Ribosomal_L1"/>
    <property type="match status" value="1"/>
</dbReference>
<feature type="transmembrane region" description="Helical" evidence="13">
    <location>
        <begin position="523"/>
        <end position="542"/>
    </location>
</feature>
<keyword evidence="12" id="KW-0687">Ribonucleoprotein</keyword>
<dbReference type="GO" id="GO:0010008">
    <property type="term" value="C:endosome membrane"/>
    <property type="evidence" value="ECO:0007669"/>
    <property type="project" value="UniProtKB-SubCell"/>
</dbReference>
<evidence type="ECO:0000256" key="3">
    <source>
        <dbReference type="ARBA" id="ARBA00005227"/>
    </source>
</evidence>
<comment type="similarity">
    <text evidence="3 13">Belongs to the nonaspanin (TM9SF) (TC 9.A.2) family.</text>
</comment>
<dbReference type="Pfam" id="PF02990">
    <property type="entry name" value="EMP70"/>
    <property type="match status" value="1"/>
</dbReference>
<feature type="transmembrane region" description="Helical" evidence="13">
    <location>
        <begin position="554"/>
        <end position="575"/>
    </location>
</feature>
<evidence type="ECO:0000256" key="7">
    <source>
        <dbReference type="ARBA" id="ARBA00022753"/>
    </source>
</evidence>
<dbReference type="EMBL" id="AM438594">
    <property type="protein sequence ID" value="CAN67239.1"/>
    <property type="molecule type" value="Genomic_DNA"/>
</dbReference>
<feature type="transmembrane region" description="Helical" evidence="13">
    <location>
        <begin position="363"/>
        <end position="386"/>
    </location>
</feature>
<dbReference type="InterPro" id="IPR023674">
    <property type="entry name" value="Ribosomal_uL1-like"/>
</dbReference>
<reference evidence="15" key="1">
    <citation type="journal article" date="2007" name="PLoS ONE">
        <title>The first genome sequence of an elite grapevine cultivar (Pinot noir Vitis vinifera L.): coping with a highly heterozygous genome.</title>
        <authorList>
            <person name="Velasco R."/>
            <person name="Zharkikh A."/>
            <person name="Troggio M."/>
            <person name="Cartwright D.A."/>
            <person name="Cestaro A."/>
            <person name="Pruss D."/>
            <person name="Pindo M."/>
            <person name="FitzGerald L.M."/>
            <person name="Vezzulli S."/>
            <person name="Reid J."/>
            <person name="Malacarne G."/>
            <person name="Iliev D."/>
            <person name="Coppola G."/>
            <person name="Wardell B."/>
            <person name="Micheletti D."/>
            <person name="Macalma T."/>
            <person name="Facci M."/>
            <person name="Mitchell J.T."/>
            <person name="Perazzolli M."/>
            <person name="Eldredge G."/>
            <person name="Gatto P."/>
            <person name="Oyzerski R."/>
            <person name="Moretto M."/>
            <person name="Gutin N."/>
            <person name="Stefanini M."/>
            <person name="Chen Y."/>
            <person name="Segala C."/>
            <person name="Davenport C."/>
            <person name="Dematte L."/>
            <person name="Mraz A."/>
            <person name="Battilana J."/>
            <person name="Stormo K."/>
            <person name="Costa F."/>
            <person name="Tao Q."/>
            <person name="Si-Ammour A."/>
            <person name="Harkins T."/>
            <person name="Lackey A."/>
            <person name="Perbost C."/>
            <person name="Taillon B."/>
            <person name="Stella A."/>
            <person name="Solovyev V."/>
            <person name="Fawcett J.A."/>
            <person name="Sterck L."/>
            <person name="Vandepoele K."/>
            <person name="Grando S.M."/>
            <person name="Toppo S."/>
            <person name="Moser C."/>
            <person name="Lanchbury J."/>
            <person name="Bogden R."/>
            <person name="Skolnick M."/>
            <person name="Sgaramella V."/>
            <person name="Bhatnagar S.K."/>
            <person name="Fontana P."/>
            <person name="Gutin A."/>
            <person name="Van de Peer Y."/>
            <person name="Salamini F."/>
            <person name="Viola R."/>
        </authorList>
    </citation>
    <scope>NUCLEOTIDE SEQUENCE</scope>
</reference>
<evidence type="ECO:0000256" key="1">
    <source>
        <dbReference type="ARBA" id="ARBA00004337"/>
    </source>
</evidence>
<keyword evidence="8" id="KW-0689">Ribosomal protein</keyword>
<evidence type="ECO:0000256" key="5">
    <source>
        <dbReference type="ARBA" id="ARBA00022692"/>
    </source>
</evidence>
<keyword evidence="10" id="KW-0333">Golgi apparatus</keyword>
<keyword evidence="5 13" id="KW-0812">Transmembrane</keyword>
<dbReference type="CDD" id="cd22645">
    <property type="entry name" value="BIC1_CID"/>
    <property type="match status" value="1"/>
</dbReference>
<evidence type="ECO:0000256" key="10">
    <source>
        <dbReference type="ARBA" id="ARBA00023034"/>
    </source>
</evidence>
<evidence type="ECO:0000256" key="4">
    <source>
        <dbReference type="ARBA" id="ARBA00010531"/>
    </source>
</evidence>
<dbReference type="InterPro" id="IPR028364">
    <property type="entry name" value="Ribosomal_uL1/biogenesis"/>
</dbReference>
<dbReference type="GO" id="GO:1990904">
    <property type="term" value="C:ribonucleoprotein complex"/>
    <property type="evidence" value="ECO:0007669"/>
    <property type="project" value="UniProtKB-KW"/>
</dbReference>
<feature type="transmembrane region" description="Helical" evidence="13">
    <location>
        <begin position="392"/>
        <end position="416"/>
    </location>
</feature>
<dbReference type="ExpressionAtlas" id="A5AWV8">
    <property type="expression patterns" value="baseline and differential"/>
</dbReference>
<feature type="transmembrane region" description="Helical" evidence="13">
    <location>
        <begin position="486"/>
        <end position="511"/>
    </location>
</feature>
<dbReference type="OrthoDB" id="1666796at2759"/>
<dbReference type="CDD" id="cd00403">
    <property type="entry name" value="Ribosomal_L1"/>
    <property type="match status" value="1"/>
</dbReference>
<name>A5AWV8_VITVI</name>
<evidence type="ECO:0000256" key="6">
    <source>
        <dbReference type="ARBA" id="ARBA00022729"/>
    </source>
</evidence>
<dbReference type="GO" id="GO:0005840">
    <property type="term" value="C:ribosome"/>
    <property type="evidence" value="ECO:0007669"/>
    <property type="project" value="UniProtKB-KW"/>
</dbReference>
<feature type="transmembrane region" description="Helical" evidence="13">
    <location>
        <begin position="232"/>
        <end position="254"/>
    </location>
</feature>
<gene>
    <name evidence="15" type="ORF">VITISV_004804</name>
</gene>
<dbReference type="PANTHER" id="PTHR10766:SF119">
    <property type="entry name" value="TRANSMEMBRANE 9 SUPERFAMILY MEMBER 5"/>
    <property type="match status" value="1"/>
</dbReference>
<feature type="signal peptide" evidence="13">
    <location>
        <begin position="1"/>
        <end position="22"/>
    </location>
</feature>
<comment type="subcellular location">
    <subcellularLocation>
        <location evidence="1">Endosome membrane</location>
        <topology evidence="1">Multi-pass membrane protein</topology>
    </subcellularLocation>
    <subcellularLocation>
        <location evidence="2">Golgi apparatus membrane</location>
        <topology evidence="2">Multi-pass membrane protein</topology>
    </subcellularLocation>
</comment>
<dbReference type="InterPro" id="IPR004240">
    <property type="entry name" value="EMP70"/>
</dbReference>
<evidence type="ECO:0000256" key="11">
    <source>
        <dbReference type="ARBA" id="ARBA00023136"/>
    </source>
</evidence>
<comment type="similarity">
    <text evidence="4">Belongs to the universal ribosomal protein uL1 family.</text>
</comment>
<evidence type="ECO:0000256" key="13">
    <source>
        <dbReference type="RuleBase" id="RU363079"/>
    </source>
</evidence>
<dbReference type="AlphaFoldDB" id="A5AWV8"/>
<proteinExistence type="inferred from homology"/>
<protein>
    <recommendedName>
        <fullName evidence="13">Transmembrane 9 superfamily member</fullName>
    </recommendedName>
</protein>
<dbReference type="Gene3D" id="3.30.190.20">
    <property type="match status" value="1"/>
</dbReference>
<organism evidence="15">
    <name type="scientific">Vitis vinifera</name>
    <name type="common">Grape</name>
    <dbReference type="NCBI Taxonomy" id="29760"/>
    <lineage>
        <taxon>Eukaryota</taxon>
        <taxon>Viridiplantae</taxon>
        <taxon>Streptophyta</taxon>
        <taxon>Embryophyta</taxon>
        <taxon>Tracheophyta</taxon>
        <taxon>Spermatophyta</taxon>
        <taxon>Magnoliopsida</taxon>
        <taxon>eudicotyledons</taxon>
        <taxon>Gunneridae</taxon>
        <taxon>Pentapetalae</taxon>
        <taxon>rosids</taxon>
        <taxon>Vitales</taxon>
        <taxon>Vitaceae</taxon>
        <taxon>Viteae</taxon>
        <taxon>Vitis</taxon>
    </lineage>
</organism>
<evidence type="ECO:0000256" key="14">
    <source>
        <dbReference type="SAM" id="MobiDB-lite"/>
    </source>
</evidence>
<evidence type="ECO:0000256" key="12">
    <source>
        <dbReference type="ARBA" id="ARBA00023274"/>
    </source>
</evidence>
<evidence type="ECO:0000256" key="9">
    <source>
        <dbReference type="ARBA" id="ARBA00022989"/>
    </source>
</evidence>
<evidence type="ECO:0000313" key="15">
    <source>
        <dbReference type="EMBL" id="CAN67239.1"/>
    </source>
</evidence>
<keyword evidence="11 13" id="KW-0472">Membrane</keyword>
<dbReference type="FunFam" id="3.30.190.20:FF:000009">
    <property type="entry name" value="Ribosomal protein L10a"/>
    <property type="match status" value="1"/>
</dbReference>
<feature type="region of interest" description="Disordered" evidence="14">
    <location>
        <begin position="588"/>
        <end position="608"/>
    </location>
</feature>
<feature type="transmembrane region" description="Helical" evidence="13">
    <location>
        <begin position="454"/>
        <end position="474"/>
    </location>
</feature>
<dbReference type="PANTHER" id="PTHR10766">
    <property type="entry name" value="TRANSMEMBRANE 9 SUPERFAMILY PROTEIN"/>
    <property type="match status" value="1"/>
</dbReference>
<keyword evidence="7" id="KW-0967">Endosome</keyword>
<feature type="transmembrane region" description="Helical" evidence="13">
    <location>
        <begin position="333"/>
        <end position="351"/>
    </location>
</feature>
<evidence type="ECO:0000256" key="2">
    <source>
        <dbReference type="ARBA" id="ARBA00004653"/>
    </source>
</evidence>
<feature type="transmembrane region" description="Helical" evidence="13">
    <location>
        <begin position="293"/>
        <end position="321"/>
    </location>
</feature>
<feature type="chain" id="PRO_5007360227" description="Transmembrane 9 superfamily member" evidence="13">
    <location>
        <begin position="23"/>
        <end position="920"/>
    </location>
</feature>
<accession>A5AWV8</accession>
<keyword evidence="9 13" id="KW-1133">Transmembrane helix</keyword>
<dbReference type="GO" id="GO:0000139">
    <property type="term" value="C:Golgi membrane"/>
    <property type="evidence" value="ECO:0007669"/>
    <property type="project" value="UniProtKB-SubCell"/>
</dbReference>
<dbReference type="SUPFAM" id="SSF56808">
    <property type="entry name" value="Ribosomal protein L1"/>
    <property type="match status" value="1"/>
</dbReference>
<keyword evidence="6 13" id="KW-0732">Signal</keyword>
<evidence type="ECO:0000256" key="8">
    <source>
        <dbReference type="ARBA" id="ARBA00022980"/>
    </source>
</evidence>